<name>A0AAV2HC01_LYMST</name>
<accession>A0AAV2HC01</accession>
<comment type="caution">
    <text evidence="2">The sequence shown here is derived from an EMBL/GenBank/DDBJ whole genome shotgun (WGS) entry which is preliminary data.</text>
</comment>
<reference evidence="2 3" key="1">
    <citation type="submission" date="2024-04" db="EMBL/GenBank/DDBJ databases">
        <authorList>
            <consortium name="Genoscope - CEA"/>
            <person name="William W."/>
        </authorList>
    </citation>
    <scope>NUCLEOTIDE SEQUENCE [LARGE SCALE GENOMIC DNA]</scope>
</reference>
<gene>
    <name evidence="2" type="ORF">GSLYS_00003816001</name>
</gene>
<dbReference type="Proteomes" id="UP001497497">
    <property type="component" value="Unassembled WGS sequence"/>
</dbReference>
<keyword evidence="1" id="KW-1133">Transmembrane helix</keyword>
<keyword evidence="1" id="KW-0812">Transmembrane</keyword>
<keyword evidence="3" id="KW-1185">Reference proteome</keyword>
<sequence>MFNRTWFTKLIFRSQCYVKAVVGSQLDIYKQKNDVKSCDIRMFLLSMSFVLLNFLAFTQGQTITLKYSAEESETSCTHGLIAGDTVVFKVDVDYSDDPQLKYVQIYINKKTSVFPNVKIYNIQEDCYINNTECKHTDASHVVITIKVDASKEYSGARIYVKVFTSESFEINSEYLHFPKIYDVSDVSSRLIFNGKEISAIKDDHLLIVNETDVNIVYICESQVSPCLIEISTNISTEVVYGYGYAVYHHIYSKIHDTIVITKYGACRLDRNVKTIRFNLKSDRKTSTEQTLSTDSNIKDVKSDWFPNYLLNPAFVTIVCSIITVGLLVWIYSRLKQQRR</sequence>
<protein>
    <submittedName>
        <fullName evidence="2">Uncharacterized protein</fullName>
    </submittedName>
</protein>
<evidence type="ECO:0000256" key="1">
    <source>
        <dbReference type="SAM" id="Phobius"/>
    </source>
</evidence>
<dbReference type="EMBL" id="CAXITT010000053">
    <property type="protein sequence ID" value="CAL1529661.1"/>
    <property type="molecule type" value="Genomic_DNA"/>
</dbReference>
<proteinExistence type="predicted"/>
<feature type="transmembrane region" description="Helical" evidence="1">
    <location>
        <begin position="308"/>
        <end position="331"/>
    </location>
</feature>
<organism evidence="2 3">
    <name type="scientific">Lymnaea stagnalis</name>
    <name type="common">Great pond snail</name>
    <name type="synonym">Helix stagnalis</name>
    <dbReference type="NCBI Taxonomy" id="6523"/>
    <lineage>
        <taxon>Eukaryota</taxon>
        <taxon>Metazoa</taxon>
        <taxon>Spiralia</taxon>
        <taxon>Lophotrochozoa</taxon>
        <taxon>Mollusca</taxon>
        <taxon>Gastropoda</taxon>
        <taxon>Heterobranchia</taxon>
        <taxon>Euthyneura</taxon>
        <taxon>Panpulmonata</taxon>
        <taxon>Hygrophila</taxon>
        <taxon>Lymnaeoidea</taxon>
        <taxon>Lymnaeidae</taxon>
        <taxon>Lymnaea</taxon>
    </lineage>
</organism>
<evidence type="ECO:0000313" key="3">
    <source>
        <dbReference type="Proteomes" id="UP001497497"/>
    </source>
</evidence>
<keyword evidence="1" id="KW-0472">Membrane</keyword>
<dbReference type="AlphaFoldDB" id="A0AAV2HC01"/>
<evidence type="ECO:0000313" key="2">
    <source>
        <dbReference type="EMBL" id="CAL1529661.1"/>
    </source>
</evidence>